<dbReference type="Proteomes" id="UP000193200">
    <property type="component" value="Unassembled WGS sequence"/>
</dbReference>
<sequence>MTSQNKESLLAGLRDRIRRLEGGAGVARPTMRFGLAAIDGHLPGGGLAAGGLHEIAGAPGAAAADGFTAVLAARFAALAGIVLWVQPRREAGEAGLLYGPAMAAFGLSPGRLLMVAAGTRQETLWALEEGLRNPAVTVVVGELDQLPLAPSRRLHLAAEATGATALILRRSPAPEDFAPNAALSRWAVSAGPAMDGAPVWRLRLWRLRGGRPGEWRVRFDEETLRFDLAAPLADGTVAAPARAGRAGGA</sequence>
<dbReference type="Gene3D" id="3.40.50.300">
    <property type="entry name" value="P-loop containing nucleotide triphosphate hydrolases"/>
    <property type="match status" value="1"/>
</dbReference>
<evidence type="ECO:0008006" key="3">
    <source>
        <dbReference type="Google" id="ProtNLM"/>
    </source>
</evidence>
<name>A0A1Y5SEL4_9PROT</name>
<evidence type="ECO:0000313" key="2">
    <source>
        <dbReference type="Proteomes" id="UP000193200"/>
    </source>
</evidence>
<keyword evidence="2" id="KW-1185">Reference proteome</keyword>
<reference evidence="1 2" key="1">
    <citation type="submission" date="2017-03" db="EMBL/GenBank/DDBJ databases">
        <authorList>
            <person name="Afonso C.L."/>
            <person name="Miller P.J."/>
            <person name="Scott M.A."/>
            <person name="Spackman E."/>
            <person name="Goraichik I."/>
            <person name="Dimitrov K.M."/>
            <person name="Suarez D.L."/>
            <person name="Swayne D.E."/>
        </authorList>
    </citation>
    <scope>NUCLEOTIDE SEQUENCE [LARGE SCALE GENOMIC DNA]</scope>
    <source>
        <strain evidence="1 2">CECT 7691</strain>
    </source>
</reference>
<proteinExistence type="predicted"/>
<protein>
    <recommendedName>
        <fullName evidence="3">SOS cell division inhibitor</fullName>
    </recommendedName>
</protein>
<dbReference type="EMBL" id="FWFR01000001">
    <property type="protein sequence ID" value="SLN38993.1"/>
    <property type="molecule type" value="Genomic_DNA"/>
</dbReference>
<dbReference type="OrthoDB" id="7202530at2"/>
<gene>
    <name evidence="1" type="ORF">OCH7691_01624</name>
</gene>
<evidence type="ECO:0000313" key="1">
    <source>
        <dbReference type="EMBL" id="SLN38993.1"/>
    </source>
</evidence>
<dbReference type="AlphaFoldDB" id="A0A1Y5SEL4"/>
<dbReference type="RefSeq" id="WP_085882824.1">
    <property type="nucleotide sequence ID" value="NZ_FWFR01000001.1"/>
</dbReference>
<dbReference type="InterPro" id="IPR017026">
    <property type="entry name" value="ImuA"/>
</dbReference>
<accession>A0A1Y5SEL4</accession>
<dbReference type="InParanoid" id="A0A1Y5SEL4"/>
<dbReference type="InterPro" id="IPR027417">
    <property type="entry name" value="P-loop_NTPase"/>
</dbReference>
<dbReference type="SUPFAM" id="SSF52540">
    <property type="entry name" value="P-loop containing nucleoside triphosphate hydrolases"/>
    <property type="match status" value="1"/>
</dbReference>
<dbReference type="PIRSF" id="PIRSF034285">
    <property type="entry name" value="UCP034285"/>
    <property type="match status" value="1"/>
</dbReference>
<organism evidence="1 2">
    <name type="scientific">Oceanibacterium hippocampi</name>
    <dbReference type="NCBI Taxonomy" id="745714"/>
    <lineage>
        <taxon>Bacteria</taxon>
        <taxon>Pseudomonadati</taxon>
        <taxon>Pseudomonadota</taxon>
        <taxon>Alphaproteobacteria</taxon>
        <taxon>Sneathiellales</taxon>
        <taxon>Sneathiellaceae</taxon>
        <taxon>Oceanibacterium</taxon>
    </lineage>
</organism>